<evidence type="ECO:0000313" key="2">
    <source>
        <dbReference type="Proteomes" id="UP000828941"/>
    </source>
</evidence>
<gene>
    <name evidence="1" type="ORF">L6164_007862</name>
</gene>
<accession>A0ACB9PEN7</accession>
<proteinExistence type="predicted"/>
<reference evidence="1 2" key="1">
    <citation type="journal article" date="2022" name="DNA Res.">
        <title>Chromosomal-level genome assembly of the orchid tree Bauhinia variegata (Leguminosae; Cercidoideae) supports the allotetraploid origin hypothesis of Bauhinia.</title>
        <authorList>
            <person name="Zhong Y."/>
            <person name="Chen Y."/>
            <person name="Zheng D."/>
            <person name="Pang J."/>
            <person name="Liu Y."/>
            <person name="Luo S."/>
            <person name="Meng S."/>
            <person name="Qian L."/>
            <person name="Wei D."/>
            <person name="Dai S."/>
            <person name="Zhou R."/>
        </authorList>
    </citation>
    <scope>NUCLEOTIDE SEQUENCE [LARGE SCALE GENOMIC DNA]</scope>
    <source>
        <strain evidence="1">BV-YZ2020</strain>
    </source>
</reference>
<organism evidence="1 2">
    <name type="scientific">Bauhinia variegata</name>
    <name type="common">Purple orchid tree</name>
    <name type="synonym">Phanera variegata</name>
    <dbReference type="NCBI Taxonomy" id="167791"/>
    <lineage>
        <taxon>Eukaryota</taxon>
        <taxon>Viridiplantae</taxon>
        <taxon>Streptophyta</taxon>
        <taxon>Embryophyta</taxon>
        <taxon>Tracheophyta</taxon>
        <taxon>Spermatophyta</taxon>
        <taxon>Magnoliopsida</taxon>
        <taxon>eudicotyledons</taxon>
        <taxon>Gunneridae</taxon>
        <taxon>Pentapetalae</taxon>
        <taxon>rosids</taxon>
        <taxon>fabids</taxon>
        <taxon>Fabales</taxon>
        <taxon>Fabaceae</taxon>
        <taxon>Cercidoideae</taxon>
        <taxon>Cercideae</taxon>
        <taxon>Bauhiniinae</taxon>
        <taxon>Bauhinia</taxon>
    </lineage>
</organism>
<keyword evidence="2" id="KW-1185">Reference proteome</keyword>
<sequence length="73" mass="8036">MREKGRYEERGSSDIAGKVVVVAVKAAKEISRNAIVWALTHVAQPGDCIKLLVIIPAISSSIFYYLAFLLMNI</sequence>
<evidence type="ECO:0000313" key="1">
    <source>
        <dbReference type="EMBL" id="KAI4347010.1"/>
    </source>
</evidence>
<name>A0ACB9PEN7_BAUVA</name>
<dbReference type="EMBL" id="CM039429">
    <property type="protein sequence ID" value="KAI4347010.1"/>
    <property type="molecule type" value="Genomic_DNA"/>
</dbReference>
<comment type="caution">
    <text evidence="1">The sequence shown here is derived from an EMBL/GenBank/DDBJ whole genome shotgun (WGS) entry which is preliminary data.</text>
</comment>
<protein>
    <submittedName>
        <fullName evidence="1">Uncharacterized protein</fullName>
    </submittedName>
</protein>
<dbReference type="Proteomes" id="UP000828941">
    <property type="component" value="Chromosome 4"/>
</dbReference>